<evidence type="ECO:0008006" key="4">
    <source>
        <dbReference type="Google" id="ProtNLM"/>
    </source>
</evidence>
<evidence type="ECO:0000256" key="1">
    <source>
        <dbReference type="SAM" id="SignalP"/>
    </source>
</evidence>
<sequence length="102" mass="10882">MKKSVRLSLIIVAAVAAISTTVAASTFIQSNEKLHELERAARLQNLSVIAIKNNDFALACKAQTEAEKALSHANLRSEDVVGMVNKSSDEICSKAAKVIASK</sequence>
<gene>
    <name evidence="2" type="ORF">BN1208_0087</name>
</gene>
<feature type="chain" id="PRO_5002303457" description="DUF4398 domain-containing protein" evidence="1">
    <location>
        <begin position="25"/>
        <end position="102"/>
    </location>
</feature>
<reference evidence="3" key="1">
    <citation type="submission" date="2014-12" db="EMBL/GenBank/DDBJ databases">
        <authorList>
            <person name="Salcher M.M."/>
        </authorList>
    </citation>
    <scope>NUCLEOTIDE SEQUENCE [LARGE SCALE GENOMIC DNA]</scope>
    <source>
        <strain evidence="3">MMS-10A-171</strain>
    </source>
</reference>
<evidence type="ECO:0000313" key="3">
    <source>
        <dbReference type="Proteomes" id="UP000064007"/>
    </source>
</evidence>
<dbReference type="RefSeq" id="WP_046486689.1">
    <property type="nucleotide sequence ID" value="NZ_LN827929.1"/>
</dbReference>
<proteinExistence type="predicted"/>
<name>A0A0D6EU71_9PROT</name>
<evidence type="ECO:0000313" key="2">
    <source>
        <dbReference type="EMBL" id="CEZ18983.1"/>
    </source>
</evidence>
<dbReference type="Proteomes" id="UP000064007">
    <property type="component" value="Chromosome 1"/>
</dbReference>
<dbReference type="AlphaFoldDB" id="A0A0D6EU71"/>
<protein>
    <recommendedName>
        <fullName evidence="4">DUF4398 domain-containing protein</fullName>
    </recommendedName>
</protein>
<feature type="signal peptide" evidence="1">
    <location>
        <begin position="1"/>
        <end position="24"/>
    </location>
</feature>
<organism evidence="2 3">
    <name type="scientific">Candidatus Methylopumilus planktonicus</name>
    <dbReference type="NCBI Taxonomy" id="1581557"/>
    <lineage>
        <taxon>Bacteria</taxon>
        <taxon>Pseudomonadati</taxon>
        <taxon>Pseudomonadota</taxon>
        <taxon>Betaproteobacteria</taxon>
        <taxon>Nitrosomonadales</taxon>
        <taxon>Methylophilaceae</taxon>
        <taxon>Candidatus Methylopumilus</taxon>
    </lineage>
</organism>
<dbReference type="KEGG" id="mbat:BN1208_0087"/>
<accession>A0A0D6EU71</accession>
<dbReference type="EMBL" id="LN827929">
    <property type="protein sequence ID" value="CEZ18983.1"/>
    <property type="molecule type" value="Genomic_DNA"/>
</dbReference>
<keyword evidence="3" id="KW-1185">Reference proteome</keyword>
<dbReference type="HOGENOM" id="CLU_2302553_0_0_4"/>
<dbReference type="OrthoDB" id="8538662at2"/>
<keyword evidence="1" id="KW-0732">Signal</keyword>
<dbReference type="STRING" id="1581557.BN1208_0087"/>